<dbReference type="InterPro" id="IPR015915">
    <property type="entry name" value="Kelch-typ_b-propeller"/>
</dbReference>
<name>A0A815IG58_9BILA</name>
<gene>
    <name evidence="3" type="ORF">OKA104_LOCUS12840</name>
    <name evidence="2" type="ORF">VCS650_LOCUS34556</name>
</gene>
<reference evidence="2" key="1">
    <citation type="submission" date="2021-02" db="EMBL/GenBank/DDBJ databases">
        <authorList>
            <person name="Nowell W R."/>
        </authorList>
    </citation>
    <scope>NUCLEOTIDE SEQUENCE</scope>
</reference>
<organism evidence="2 4">
    <name type="scientific">Adineta steineri</name>
    <dbReference type="NCBI Taxonomy" id="433720"/>
    <lineage>
        <taxon>Eukaryota</taxon>
        <taxon>Metazoa</taxon>
        <taxon>Spiralia</taxon>
        <taxon>Gnathifera</taxon>
        <taxon>Rotifera</taxon>
        <taxon>Eurotatoria</taxon>
        <taxon>Bdelloidea</taxon>
        <taxon>Adinetida</taxon>
        <taxon>Adinetidae</taxon>
        <taxon>Adineta</taxon>
    </lineage>
</organism>
<dbReference type="SUPFAM" id="SSF117281">
    <property type="entry name" value="Kelch motif"/>
    <property type="match status" value="1"/>
</dbReference>
<dbReference type="EMBL" id="CAJOAY010000630">
    <property type="protein sequence ID" value="CAF3706036.1"/>
    <property type="molecule type" value="Genomic_DNA"/>
</dbReference>
<evidence type="ECO:0000256" key="1">
    <source>
        <dbReference type="ARBA" id="ARBA00022441"/>
    </source>
</evidence>
<dbReference type="InterPro" id="IPR006652">
    <property type="entry name" value="Kelch_1"/>
</dbReference>
<dbReference type="Gene3D" id="2.130.10.80">
    <property type="entry name" value="Galactose oxidase/kelch, beta-propeller"/>
    <property type="match status" value="1"/>
</dbReference>
<dbReference type="OrthoDB" id="10046984at2759"/>
<evidence type="ECO:0000313" key="2">
    <source>
        <dbReference type="EMBL" id="CAF1365480.1"/>
    </source>
</evidence>
<dbReference type="Pfam" id="PF01344">
    <property type="entry name" value="Kelch_1"/>
    <property type="match status" value="1"/>
</dbReference>
<protein>
    <submittedName>
        <fullName evidence="2">Uncharacterized protein</fullName>
    </submittedName>
</protein>
<evidence type="ECO:0000313" key="3">
    <source>
        <dbReference type="EMBL" id="CAF3706036.1"/>
    </source>
</evidence>
<comment type="caution">
    <text evidence="2">The sequence shown here is derived from an EMBL/GenBank/DDBJ whole genome shotgun (WGS) entry which is preliminary data.</text>
</comment>
<dbReference type="EMBL" id="CAJNON010000732">
    <property type="protein sequence ID" value="CAF1365480.1"/>
    <property type="molecule type" value="Genomic_DNA"/>
</dbReference>
<dbReference type="SMART" id="SM00612">
    <property type="entry name" value="Kelch"/>
    <property type="match status" value="1"/>
</dbReference>
<dbReference type="AlphaFoldDB" id="A0A815IG58"/>
<accession>A0A815IG58</accession>
<sequence>MTGSMNFARGYHTASILPNGLVLVVGGTNSSGVYFNSTELYNPSTSTWTTTGSMNAGRDIHTASALANGKVLVAGGYGNGSYLTSAELY</sequence>
<dbReference type="InterPro" id="IPR037293">
    <property type="entry name" value="Gal_Oxidase_central_sf"/>
</dbReference>
<proteinExistence type="predicted"/>
<dbReference type="Proteomes" id="UP000663881">
    <property type="component" value="Unassembled WGS sequence"/>
</dbReference>
<keyword evidence="1" id="KW-0880">Kelch repeat</keyword>
<evidence type="ECO:0000313" key="4">
    <source>
        <dbReference type="Proteomes" id="UP000663891"/>
    </source>
</evidence>
<dbReference type="Proteomes" id="UP000663891">
    <property type="component" value="Unassembled WGS sequence"/>
</dbReference>